<evidence type="ECO:0000256" key="1">
    <source>
        <dbReference type="SAM" id="Phobius"/>
    </source>
</evidence>
<dbReference type="InterPro" id="IPR009574">
    <property type="entry name" value="DUF1189"/>
</dbReference>
<protein>
    <recommendedName>
        <fullName evidence="4">DUF1189 domain-containing protein</fullName>
    </recommendedName>
</protein>
<feature type="transmembrane region" description="Helical" evidence="1">
    <location>
        <begin position="188"/>
        <end position="208"/>
    </location>
</feature>
<proteinExistence type="predicted"/>
<feature type="transmembrane region" description="Helical" evidence="1">
    <location>
        <begin position="21"/>
        <end position="39"/>
    </location>
</feature>
<comment type="caution">
    <text evidence="2">The sequence shown here is derived from an EMBL/GenBank/DDBJ whole genome shotgun (WGS) entry which is preliminary data.</text>
</comment>
<evidence type="ECO:0000313" key="3">
    <source>
        <dbReference type="Proteomes" id="UP000249808"/>
    </source>
</evidence>
<sequence>MYIKHLKRLMKPKQYPLFRTVKLRYIFLHIFIIAFLFSIPNSIHYYNAINVANQMVENKQHEIPDFKIKDNILVLKEEKTIDVPPYKILFSNKKQSPENHVMSFQKYGIQVDESTFLSYLNLPMFNDKTSFITFLKTYTTSSYFYLSIIIGFLIFIQFITTVIKIIFISTVAHVVSVLFKRKSRFMNWLKITTFLLTLPSIILFLGLLNIKYNMFFIMCSWTVLAVLILVTVHNLPRKKVKFES</sequence>
<keyword evidence="1" id="KW-0472">Membrane</keyword>
<evidence type="ECO:0008006" key="4">
    <source>
        <dbReference type="Google" id="ProtNLM"/>
    </source>
</evidence>
<dbReference type="Proteomes" id="UP000249808">
    <property type="component" value="Unassembled WGS sequence"/>
</dbReference>
<name>A0A327ZXB9_9STAP</name>
<accession>A0A327ZXB9</accession>
<keyword evidence="1" id="KW-1133">Transmembrane helix</keyword>
<dbReference type="RefSeq" id="WP_111715188.1">
    <property type="nucleotide sequence ID" value="NZ_CP073819.1"/>
</dbReference>
<dbReference type="AlphaFoldDB" id="A0A327ZXB9"/>
<gene>
    <name evidence="2" type="ORF">BHU61_05305</name>
</gene>
<dbReference type="Pfam" id="PF06691">
    <property type="entry name" value="DUF1189"/>
    <property type="match status" value="1"/>
</dbReference>
<organism evidence="2 3">
    <name type="scientific">Macrococcus epidermidis</name>
    <dbReference type="NCBI Taxonomy" id="1902580"/>
    <lineage>
        <taxon>Bacteria</taxon>
        <taxon>Bacillati</taxon>
        <taxon>Bacillota</taxon>
        <taxon>Bacilli</taxon>
        <taxon>Bacillales</taxon>
        <taxon>Staphylococcaceae</taxon>
        <taxon>Macrococcus</taxon>
    </lineage>
</organism>
<keyword evidence="3" id="KW-1185">Reference proteome</keyword>
<reference evidence="2 3" key="1">
    <citation type="journal article" date="2018" name="Front. Microbiol.">
        <title>Description and Comparative Genomics of Macrococcus caseolyticus subsp. hominis subsp. nov., Macrococcus goetzii sp. nov., Macrococcus epidermidis sp. nov., and Macrococcus bohemicus sp. nov., Novel Macrococci From Human Clinical Material With Virulence Potential and Suspected Uptake of Foreign DNA by Natural Transformation.</title>
        <authorList>
            <person name="Maslanova I."/>
            <person name="Wertheimer Z."/>
            <person name="Sedlacek I."/>
            <person name="Svec P."/>
            <person name="Indrakova A."/>
            <person name="Kovarovic V."/>
            <person name="Schumann P."/>
            <person name="Sproer C."/>
            <person name="Kralova S."/>
            <person name="Sedo O."/>
            <person name="Kristofova L."/>
            <person name="Vrbovska V."/>
            <person name="Fuzik T."/>
            <person name="Petras P."/>
            <person name="Zdrahal Z."/>
            <person name="Ruzickova V."/>
            <person name="Doskar J."/>
            <person name="Pantucek R."/>
        </authorList>
    </citation>
    <scope>NUCLEOTIDE SEQUENCE [LARGE SCALE GENOMIC DNA]</scope>
    <source>
        <strain evidence="2 3">01/688</strain>
    </source>
</reference>
<evidence type="ECO:0000313" key="2">
    <source>
        <dbReference type="EMBL" id="RAK46879.1"/>
    </source>
</evidence>
<dbReference type="EMBL" id="PZJH01000001">
    <property type="protein sequence ID" value="RAK46879.1"/>
    <property type="molecule type" value="Genomic_DNA"/>
</dbReference>
<feature type="transmembrane region" description="Helical" evidence="1">
    <location>
        <begin position="143"/>
        <end position="167"/>
    </location>
</feature>
<feature type="transmembrane region" description="Helical" evidence="1">
    <location>
        <begin position="214"/>
        <end position="235"/>
    </location>
</feature>
<keyword evidence="1" id="KW-0812">Transmembrane</keyword>